<dbReference type="OrthoDB" id="27095at2759"/>
<reference evidence="10" key="1">
    <citation type="submission" date="2018-11" db="EMBL/GenBank/DDBJ databases">
        <title>Henneguya salminicola genome and transcriptome.</title>
        <authorList>
            <person name="Yahalomi D."/>
            <person name="Atkinson S.D."/>
            <person name="Neuhof M."/>
            <person name="Chang E.S."/>
            <person name="Philippe H."/>
            <person name="Cartwright P."/>
            <person name="Bartholomew J.L."/>
            <person name="Huchon D."/>
        </authorList>
    </citation>
    <scope>NUCLEOTIDE SEQUENCE</scope>
    <source>
        <strain evidence="10">Hz1</strain>
        <tissue evidence="10">Whole</tissue>
    </source>
</reference>
<dbReference type="PANTHER" id="PTHR13605">
    <property type="entry name" value="ER MEMBRANE PROTEIN COMPLEX SUBUNIT 7"/>
    <property type="match status" value="1"/>
</dbReference>
<proteinExistence type="inferred from homology"/>
<sequence>MLCFFTLIFILLVSTKADEEYENLNYKNNFSIHGKVMIDDDDFDWLKTTRIFLGNNLDSMYLNIDGTFIFENVPSGYYLLSVVSPNHYFSPILVKIDSEGAAIGRYINDLDISFSSPFLFQSKIRSSYTKNQPKYNFFSILSNPLIIFAVVSLILVKAQGSISNFMENNNLNANTEATATKKSIQETISYVFES</sequence>
<comment type="subcellular location">
    <subcellularLocation>
        <location evidence="1">Membrane</location>
        <topology evidence="1">Single-pass membrane protein</topology>
    </subcellularLocation>
</comment>
<name>A0A6G3MDN6_HENSL</name>
<dbReference type="Pfam" id="PF09430">
    <property type="entry name" value="EMC7_beta-sandw"/>
    <property type="match status" value="1"/>
</dbReference>
<evidence type="ECO:0000256" key="4">
    <source>
        <dbReference type="ARBA" id="ARBA00022729"/>
    </source>
</evidence>
<dbReference type="InterPro" id="IPR039163">
    <property type="entry name" value="EMC7"/>
</dbReference>
<evidence type="ECO:0000256" key="5">
    <source>
        <dbReference type="ARBA" id="ARBA00022989"/>
    </source>
</evidence>
<dbReference type="PANTHER" id="PTHR13605:SF4">
    <property type="entry name" value="ER MEMBRANE PROTEIN COMPLEX SUBUNIT 7"/>
    <property type="match status" value="1"/>
</dbReference>
<comment type="similarity">
    <text evidence="2">Belongs to the EMC7 family.</text>
</comment>
<keyword evidence="3 7" id="KW-0812">Transmembrane</keyword>
<evidence type="ECO:0000256" key="6">
    <source>
        <dbReference type="ARBA" id="ARBA00023136"/>
    </source>
</evidence>
<organism evidence="10">
    <name type="scientific">Henneguya salminicola</name>
    <name type="common">Myxosporean</name>
    <dbReference type="NCBI Taxonomy" id="69463"/>
    <lineage>
        <taxon>Eukaryota</taxon>
        <taxon>Metazoa</taxon>
        <taxon>Cnidaria</taxon>
        <taxon>Myxozoa</taxon>
        <taxon>Myxosporea</taxon>
        <taxon>Bivalvulida</taxon>
        <taxon>Platysporina</taxon>
        <taxon>Myxobolidae</taxon>
        <taxon>Henneguya</taxon>
    </lineage>
</organism>
<dbReference type="GO" id="GO:0072546">
    <property type="term" value="C:EMC complex"/>
    <property type="evidence" value="ECO:0007669"/>
    <property type="project" value="TreeGrafter"/>
</dbReference>
<feature type="transmembrane region" description="Helical" evidence="7">
    <location>
        <begin position="135"/>
        <end position="156"/>
    </location>
</feature>
<keyword evidence="6 7" id="KW-0472">Membrane</keyword>
<protein>
    <submittedName>
        <fullName evidence="10">ER membrane protein complex subunit 7 (Trinotate prediction)</fullName>
    </submittedName>
</protein>
<evidence type="ECO:0000256" key="7">
    <source>
        <dbReference type="SAM" id="Phobius"/>
    </source>
</evidence>
<accession>A0A6G3MDN6</accession>
<evidence type="ECO:0000256" key="8">
    <source>
        <dbReference type="SAM" id="SignalP"/>
    </source>
</evidence>
<dbReference type="InterPro" id="IPR019008">
    <property type="entry name" value="Beta_sandwich_EMC7"/>
</dbReference>
<evidence type="ECO:0000256" key="3">
    <source>
        <dbReference type="ARBA" id="ARBA00022692"/>
    </source>
</evidence>
<keyword evidence="5 7" id="KW-1133">Transmembrane helix</keyword>
<dbReference type="EMBL" id="GHBP01000061">
    <property type="protein sequence ID" value="NDJ92109.1"/>
    <property type="molecule type" value="Transcribed_RNA"/>
</dbReference>
<evidence type="ECO:0000259" key="9">
    <source>
        <dbReference type="Pfam" id="PF09430"/>
    </source>
</evidence>
<feature type="domain" description="ER membrane protein complex subunit 7 beta-sandwich" evidence="9">
    <location>
        <begin position="43"/>
        <end position="147"/>
    </location>
</feature>
<evidence type="ECO:0000313" key="10">
    <source>
        <dbReference type="EMBL" id="NDJ92109.1"/>
    </source>
</evidence>
<evidence type="ECO:0000256" key="2">
    <source>
        <dbReference type="ARBA" id="ARBA00008880"/>
    </source>
</evidence>
<feature type="chain" id="PRO_5026263500" evidence="8">
    <location>
        <begin position="18"/>
        <end position="194"/>
    </location>
</feature>
<evidence type="ECO:0000256" key="1">
    <source>
        <dbReference type="ARBA" id="ARBA00004167"/>
    </source>
</evidence>
<keyword evidence="4 8" id="KW-0732">Signal</keyword>
<dbReference type="AlphaFoldDB" id="A0A6G3MDN6"/>
<dbReference type="SUPFAM" id="SSF49478">
    <property type="entry name" value="Cna protein B-type domain"/>
    <property type="match status" value="1"/>
</dbReference>
<feature type="signal peptide" evidence="8">
    <location>
        <begin position="1"/>
        <end position="17"/>
    </location>
</feature>